<accession>A0A518HZ51</accession>
<dbReference type="Pfam" id="PF11899">
    <property type="entry name" value="DUF3419"/>
    <property type="match status" value="1"/>
</dbReference>
<name>A0A518HZ51_9BACT</name>
<dbReference type="RefSeq" id="WP_145390289.1">
    <property type="nucleotide sequence ID" value="NZ_CP037423.1"/>
</dbReference>
<evidence type="ECO:0008006" key="3">
    <source>
        <dbReference type="Google" id="ProtNLM"/>
    </source>
</evidence>
<evidence type="ECO:0000313" key="2">
    <source>
        <dbReference type="Proteomes" id="UP000319004"/>
    </source>
</evidence>
<dbReference type="InterPro" id="IPR021829">
    <property type="entry name" value="DUF3419"/>
</dbReference>
<dbReference type="PANTHER" id="PTHR47473:SF1">
    <property type="entry name" value="METHYLTRANSFERASE DOMAIN-CONTAINING PROTEIN"/>
    <property type="match status" value="1"/>
</dbReference>
<sequence length="401" mass="46223">MITEWIGKRCFNAVHQRNLVYNTCWEDPRLDRRALDLGAEDTVLVITSAGCNALDYALQAPRAVHAVDMNAMQNALLELKMAAIRTLEYEDFFEIFGKGLHPNWHSIYHDRVRPALRGSDRAIWDRRLDFFDGSARRKSFYFRGTSGFFAWMINGYLNRPQGLRESVQEILSAETVQEQAEIYDARGVSEQLFSKPMRWVLRRDTTLAMLGVPRSQRMQIDRGYPGGIGRFIQDRIETVFKKIPLKDNYFWRVYLTGSYTPSCCPEYLTPEGFAQLRSGLVDRVTTHNNTVESFLRVHDAPVSRFVLLDHMDWLYERHPDLLAAEWQSIIDRSAQHTRILWRSAALDVDFVDPVTVQANGAHVQLGELLRYQKELAAQLHVTDRVHTYGSFYIADLNGVAA</sequence>
<dbReference type="PANTHER" id="PTHR47473">
    <property type="entry name" value="BTA1P"/>
    <property type="match status" value="1"/>
</dbReference>
<dbReference type="Proteomes" id="UP000319004">
    <property type="component" value="Chromosome"/>
</dbReference>
<protein>
    <recommendedName>
        <fullName evidence="3">S-adenosylmethionine:diacylglycerol 3-amino-3-carboxypropyl transferase</fullName>
    </recommendedName>
</protein>
<organism evidence="1 2">
    <name type="scientific">Stieleria neptunia</name>
    <dbReference type="NCBI Taxonomy" id="2527979"/>
    <lineage>
        <taxon>Bacteria</taxon>
        <taxon>Pseudomonadati</taxon>
        <taxon>Planctomycetota</taxon>
        <taxon>Planctomycetia</taxon>
        <taxon>Pirellulales</taxon>
        <taxon>Pirellulaceae</taxon>
        <taxon>Stieleria</taxon>
    </lineage>
</organism>
<dbReference type="OrthoDB" id="1522784at2"/>
<dbReference type="AlphaFoldDB" id="A0A518HZ51"/>
<reference evidence="1 2" key="1">
    <citation type="submission" date="2019-03" db="EMBL/GenBank/DDBJ databases">
        <title>Deep-cultivation of Planctomycetes and their phenomic and genomic characterization uncovers novel biology.</title>
        <authorList>
            <person name="Wiegand S."/>
            <person name="Jogler M."/>
            <person name="Boedeker C."/>
            <person name="Pinto D."/>
            <person name="Vollmers J."/>
            <person name="Rivas-Marin E."/>
            <person name="Kohn T."/>
            <person name="Peeters S.H."/>
            <person name="Heuer A."/>
            <person name="Rast P."/>
            <person name="Oberbeckmann S."/>
            <person name="Bunk B."/>
            <person name="Jeske O."/>
            <person name="Meyerdierks A."/>
            <person name="Storesund J.E."/>
            <person name="Kallscheuer N."/>
            <person name="Luecker S."/>
            <person name="Lage O.M."/>
            <person name="Pohl T."/>
            <person name="Merkel B.J."/>
            <person name="Hornburger P."/>
            <person name="Mueller R.-W."/>
            <person name="Bruemmer F."/>
            <person name="Labrenz M."/>
            <person name="Spormann A.M."/>
            <person name="Op den Camp H."/>
            <person name="Overmann J."/>
            <person name="Amann R."/>
            <person name="Jetten M.S.M."/>
            <person name="Mascher T."/>
            <person name="Medema M.H."/>
            <person name="Devos D.P."/>
            <person name="Kaster A.-K."/>
            <person name="Ovreas L."/>
            <person name="Rohde M."/>
            <person name="Galperin M.Y."/>
            <person name="Jogler C."/>
        </authorList>
    </citation>
    <scope>NUCLEOTIDE SEQUENCE [LARGE SCALE GENOMIC DNA]</scope>
    <source>
        <strain evidence="1 2">Enr13</strain>
    </source>
</reference>
<dbReference type="EMBL" id="CP037423">
    <property type="protein sequence ID" value="QDV46125.1"/>
    <property type="molecule type" value="Genomic_DNA"/>
</dbReference>
<dbReference type="KEGG" id="snep:Enr13x_60290"/>
<evidence type="ECO:0000313" key="1">
    <source>
        <dbReference type="EMBL" id="QDV46125.1"/>
    </source>
</evidence>
<proteinExistence type="predicted"/>
<gene>
    <name evidence="1" type="ORF">Enr13x_60290</name>
</gene>
<keyword evidence="2" id="KW-1185">Reference proteome</keyword>